<name>A1SS00_PSYIN</name>
<dbReference type="STRING" id="357804.Ping_0404"/>
<dbReference type="PANTHER" id="PTHR34985">
    <property type="entry name" value="SLR0554 PROTEIN"/>
    <property type="match status" value="1"/>
</dbReference>
<proteinExistence type="predicted"/>
<dbReference type="HOGENOM" id="CLU_039163_0_0_6"/>
<accession>A1SS00</accession>
<sequence length="431" mass="47939">MRHLPEPNQPSNIDGELENETLIDRFPHFKLNNKREKYLLNTGPNLSVLLDYTGIKAAINKMTYEPELSVKGKAFPSVEAARSCLITNAAIIALPKVAIDDHLVALAEKNSYHPIAELLNAGQWDGNERVELVLACLNAKDPEFAIAIMKKWLVGCVASLYEKTFSSKLVPVLQGDQSYMKTAFISRIANIIEGAFLEGAELNPDNKDSVLSCIKSWIVELGELERTSKNSQGSLKAFITKPIDTIRPPYARGDIKKPRQTHFIATVNKTDFLKDETGSSRYAVIELTGAVDIDATNSLLGYEYNNGSKQVHPELLLQFWLEIKAMYEANYGWMLSKDELSLAAKVADKYTDKGNWYEMLSDHIARAKGAEAKMTATEICNYLGVNTAQIKWVGKALTQLVKEGLIKKGRTGQGRYYLFPTCCSEGCPSCK</sequence>
<protein>
    <submittedName>
        <fullName evidence="2">p-loop ATPase and inactivated derivatives-like protein</fullName>
    </submittedName>
</protein>
<dbReference type="InterPro" id="IPR007936">
    <property type="entry name" value="VapE-like_dom"/>
</dbReference>
<dbReference type="Proteomes" id="UP000000639">
    <property type="component" value="Chromosome"/>
</dbReference>
<dbReference type="InterPro" id="IPR011991">
    <property type="entry name" value="ArsR-like_HTH"/>
</dbReference>
<dbReference type="OrthoDB" id="9763644at2"/>
<dbReference type="Pfam" id="PF05272">
    <property type="entry name" value="VapE-like_dom"/>
    <property type="match status" value="1"/>
</dbReference>
<gene>
    <name evidence="2" type="ordered locus">Ping_0404</name>
</gene>
<dbReference type="RefSeq" id="WP_011768824.1">
    <property type="nucleotide sequence ID" value="NC_008709.1"/>
</dbReference>
<keyword evidence="3" id="KW-1185">Reference proteome</keyword>
<dbReference type="PANTHER" id="PTHR34985:SF1">
    <property type="entry name" value="SLR0554 PROTEIN"/>
    <property type="match status" value="1"/>
</dbReference>
<evidence type="ECO:0000259" key="1">
    <source>
        <dbReference type="Pfam" id="PF05272"/>
    </source>
</evidence>
<reference evidence="2 3" key="1">
    <citation type="submission" date="2007-01" db="EMBL/GenBank/DDBJ databases">
        <title>Complete sequence of Psychromonas ingrahamii 37.</title>
        <authorList>
            <consortium name="US DOE Joint Genome Institute"/>
            <person name="Copeland A."/>
            <person name="Lucas S."/>
            <person name="Lapidus A."/>
            <person name="Barry K."/>
            <person name="Detter J.C."/>
            <person name="Glavina del Rio T."/>
            <person name="Hammon N."/>
            <person name="Israni S."/>
            <person name="Dalin E."/>
            <person name="Tice H."/>
            <person name="Pitluck S."/>
            <person name="Thompson L.S."/>
            <person name="Brettin T."/>
            <person name="Bruce D."/>
            <person name="Han C."/>
            <person name="Tapia R."/>
            <person name="Schmutz J."/>
            <person name="Larimer F."/>
            <person name="Land M."/>
            <person name="Hauser L."/>
            <person name="Kyrpides N."/>
            <person name="Ivanova N."/>
            <person name="Staley J."/>
            <person name="Richardson P."/>
        </authorList>
    </citation>
    <scope>NUCLEOTIDE SEQUENCE [LARGE SCALE GENOMIC DNA]</scope>
    <source>
        <strain evidence="2 3">37</strain>
    </source>
</reference>
<evidence type="ECO:0000313" key="3">
    <source>
        <dbReference type="Proteomes" id="UP000000639"/>
    </source>
</evidence>
<dbReference type="eggNOG" id="COG5545">
    <property type="taxonomic scope" value="Bacteria"/>
</dbReference>
<feature type="domain" description="Virulence-associated protein E-like" evidence="1">
    <location>
        <begin position="120"/>
        <end position="350"/>
    </location>
</feature>
<dbReference type="CDD" id="cd00090">
    <property type="entry name" value="HTH_ARSR"/>
    <property type="match status" value="1"/>
</dbReference>
<organism evidence="2 3">
    <name type="scientific">Psychromonas ingrahamii (strain DSM 17664 / CCUG 51855 / 37)</name>
    <dbReference type="NCBI Taxonomy" id="357804"/>
    <lineage>
        <taxon>Bacteria</taxon>
        <taxon>Pseudomonadati</taxon>
        <taxon>Pseudomonadota</taxon>
        <taxon>Gammaproteobacteria</taxon>
        <taxon>Alteromonadales</taxon>
        <taxon>Psychromonadaceae</taxon>
        <taxon>Psychromonas</taxon>
    </lineage>
</organism>
<dbReference type="EMBL" id="CP000510">
    <property type="protein sequence ID" value="ABM02265.1"/>
    <property type="molecule type" value="Genomic_DNA"/>
</dbReference>
<evidence type="ECO:0000313" key="2">
    <source>
        <dbReference type="EMBL" id="ABM02265.1"/>
    </source>
</evidence>
<dbReference type="GO" id="GO:0006355">
    <property type="term" value="P:regulation of DNA-templated transcription"/>
    <property type="evidence" value="ECO:0007669"/>
    <property type="project" value="UniProtKB-ARBA"/>
</dbReference>
<dbReference type="KEGG" id="pin:Ping_0404"/>
<dbReference type="AlphaFoldDB" id="A1SS00"/>